<dbReference type="OrthoDB" id="688481at2759"/>
<proteinExistence type="predicted"/>
<accession>A0A6A4P0H9</accession>
<dbReference type="SUPFAM" id="SSF56112">
    <property type="entry name" value="Protein kinase-like (PK-like)"/>
    <property type="match status" value="1"/>
</dbReference>
<dbReference type="Gene3D" id="1.10.510.10">
    <property type="entry name" value="Transferase(Phosphotransferase) domain 1"/>
    <property type="match status" value="1"/>
</dbReference>
<dbReference type="AlphaFoldDB" id="A0A6A4P0H9"/>
<comment type="caution">
    <text evidence="1">The sequence shown here is derived from an EMBL/GenBank/DDBJ whole genome shotgun (WGS) entry which is preliminary data.</text>
</comment>
<dbReference type="EMBL" id="WOCE01000018">
    <property type="protein sequence ID" value="KAE9595112.1"/>
    <property type="molecule type" value="Genomic_DNA"/>
</dbReference>
<name>A0A6A4P0H9_LUPAL</name>
<dbReference type="Proteomes" id="UP000447434">
    <property type="component" value="Chromosome 18"/>
</dbReference>
<organism evidence="1 2">
    <name type="scientific">Lupinus albus</name>
    <name type="common">White lupine</name>
    <name type="synonym">Lupinus termis</name>
    <dbReference type="NCBI Taxonomy" id="3870"/>
    <lineage>
        <taxon>Eukaryota</taxon>
        <taxon>Viridiplantae</taxon>
        <taxon>Streptophyta</taxon>
        <taxon>Embryophyta</taxon>
        <taxon>Tracheophyta</taxon>
        <taxon>Spermatophyta</taxon>
        <taxon>Magnoliopsida</taxon>
        <taxon>eudicotyledons</taxon>
        <taxon>Gunneridae</taxon>
        <taxon>Pentapetalae</taxon>
        <taxon>rosids</taxon>
        <taxon>fabids</taxon>
        <taxon>Fabales</taxon>
        <taxon>Fabaceae</taxon>
        <taxon>Papilionoideae</taxon>
        <taxon>50 kb inversion clade</taxon>
        <taxon>genistoids sensu lato</taxon>
        <taxon>core genistoids</taxon>
        <taxon>Genisteae</taxon>
        <taxon>Lupinus</taxon>
    </lineage>
</organism>
<dbReference type="InterPro" id="IPR011009">
    <property type="entry name" value="Kinase-like_dom_sf"/>
</dbReference>
<keyword evidence="2" id="KW-1185">Reference proteome</keyword>
<sequence length="52" mass="5829">MFLPLSHALMIFNPSSLPFHLAPEYALYGQLTEKSDVYSFGGRLLICLQQGI</sequence>
<evidence type="ECO:0000313" key="2">
    <source>
        <dbReference type="Proteomes" id="UP000447434"/>
    </source>
</evidence>
<protein>
    <submittedName>
        <fullName evidence="1">Uncharacterized protein</fullName>
    </submittedName>
</protein>
<gene>
    <name evidence="1" type="ORF">Lalb_Chr18g0060941</name>
</gene>
<reference evidence="2" key="1">
    <citation type="journal article" date="2020" name="Nat. Commun.">
        <title>Genome sequence of the cluster root forming white lupin.</title>
        <authorList>
            <person name="Hufnagel B."/>
            <person name="Marques A."/>
            <person name="Soriano A."/>
            <person name="Marques L."/>
            <person name="Divol F."/>
            <person name="Doumas P."/>
            <person name="Sallet E."/>
            <person name="Mancinotti D."/>
            <person name="Carrere S."/>
            <person name="Marande W."/>
            <person name="Arribat S."/>
            <person name="Keller J."/>
            <person name="Huneau C."/>
            <person name="Blein T."/>
            <person name="Aime D."/>
            <person name="Laguerre M."/>
            <person name="Taylor J."/>
            <person name="Schubert V."/>
            <person name="Nelson M."/>
            <person name="Geu-Flores F."/>
            <person name="Crespi M."/>
            <person name="Gallardo-Guerrero K."/>
            <person name="Delaux P.-M."/>
            <person name="Salse J."/>
            <person name="Berges H."/>
            <person name="Guyot R."/>
            <person name="Gouzy J."/>
            <person name="Peret B."/>
        </authorList>
    </citation>
    <scope>NUCLEOTIDE SEQUENCE [LARGE SCALE GENOMIC DNA]</scope>
    <source>
        <strain evidence="2">cv. Amiga</strain>
    </source>
</reference>
<evidence type="ECO:0000313" key="1">
    <source>
        <dbReference type="EMBL" id="KAE9595112.1"/>
    </source>
</evidence>